<protein>
    <recommendedName>
        <fullName evidence="1">HipA-like kinase domain-containing protein</fullName>
    </recommendedName>
</protein>
<name>A0A380CAB5_SPHSI</name>
<dbReference type="Pfam" id="PF20613">
    <property type="entry name" value="HipA_2"/>
    <property type="match status" value="1"/>
</dbReference>
<dbReference type="RefSeq" id="WP_115170417.1">
    <property type="nucleotide sequence ID" value="NZ_UGYW01000002.1"/>
</dbReference>
<feature type="domain" description="HipA-like kinase" evidence="1">
    <location>
        <begin position="14"/>
        <end position="236"/>
    </location>
</feature>
<reference evidence="2 3" key="1">
    <citation type="submission" date="2018-06" db="EMBL/GenBank/DDBJ databases">
        <authorList>
            <consortium name="Pathogen Informatics"/>
            <person name="Doyle S."/>
        </authorList>
    </citation>
    <scope>NUCLEOTIDE SEQUENCE [LARGE SCALE GENOMIC DNA]</scope>
    <source>
        <strain evidence="2 3">NCTC11388</strain>
    </source>
</reference>
<accession>A0A380CAB5</accession>
<gene>
    <name evidence="2" type="ORF">NCTC11388_02610</name>
</gene>
<evidence type="ECO:0000313" key="2">
    <source>
        <dbReference type="EMBL" id="SUJ16426.1"/>
    </source>
</evidence>
<proteinExistence type="predicted"/>
<evidence type="ECO:0000259" key="1">
    <source>
        <dbReference type="Pfam" id="PF20613"/>
    </source>
</evidence>
<evidence type="ECO:0000313" key="3">
    <source>
        <dbReference type="Proteomes" id="UP000254893"/>
    </source>
</evidence>
<organism evidence="2 3">
    <name type="scientific">Sphingobacterium spiritivorum</name>
    <name type="common">Flavobacterium spiritivorum</name>
    <dbReference type="NCBI Taxonomy" id="258"/>
    <lineage>
        <taxon>Bacteria</taxon>
        <taxon>Pseudomonadati</taxon>
        <taxon>Bacteroidota</taxon>
        <taxon>Sphingobacteriia</taxon>
        <taxon>Sphingobacteriales</taxon>
        <taxon>Sphingobacteriaceae</taxon>
        <taxon>Sphingobacterium</taxon>
    </lineage>
</organism>
<sequence>MNIKELDIREVNIIRYVQPFREGGSLPALVDADDGFSYVIKFRGAGQGRKALIAELIGGELARVLGLRVPEIVFAELDDSFGRTEPDEEIQDLLKFSVGKNLGLHFLNGAITFDANVDHIGAEEASKIVWLDALLMNVDRTVKNTNMLIWHKELWLIDHGASLYFHHSWDNWEEQSVKPFVQIKDHVLLKYATEVKKTDEIYKPLFTEEIIRKVLSVVPDEWLEDEVRELSAEDARSVYIQFLCNRLAHSGLFVNQIIEAREERI</sequence>
<dbReference type="EMBL" id="UGYW01000002">
    <property type="protein sequence ID" value="SUJ16426.1"/>
    <property type="molecule type" value="Genomic_DNA"/>
</dbReference>
<dbReference type="AlphaFoldDB" id="A0A380CAB5"/>
<dbReference type="InterPro" id="IPR046748">
    <property type="entry name" value="HipA_2"/>
</dbReference>
<dbReference type="Proteomes" id="UP000254893">
    <property type="component" value="Unassembled WGS sequence"/>
</dbReference>